<dbReference type="GO" id="GO:0030544">
    <property type="term" value="F:Hsp70 protein binding"/>
    <property type="evidence" value="ECO:0007669"/>
    <property type="project" value="TreeGrafter"/>
</dbReference>
<dbReference type="OrthoDB" id="1262810at2759"/>
<dbReference type="HOGENOM" id="CLU_189583_0_0_1"/>
<reference evidence="2" key="2">
    <citation type="submission" date="2015-01" db="EMBL/GenBank/DDBJ databases">
        <title>Evolutionary Origins and Diversification of the Mycorrhizal Mutualists.</title>
        <authorList>
            <consortium name="DOE Joint Genome Institute"/>
            <consortium name="Mycorrhizal Genomics Consortium"/>
            <person name="Kohler A."/>
            <person name="Kuo A."/>
            <person name="Nagy L.G."/>
            <person name="Floudas D."/>
            <person name="Copeland A."/>
            <person name="Barry K.W."/>
            <person name="Cichocki N."/>
            <person name="Veneault-Fourrey C."/>
            <person name="LaButti K."/>
            <person name="Lindquist E.A."/>
            <person name="Lipzen A."/>
            <person name="Lundell T."/>
            <person name="Morin E."/>
            <person name="Murat C."/>
            <person name="Riley R."/>
            <person name="Ohm R."/>
            <person name="Sun H."/>
            <person name="Tunlid A."/>
            <person name="Henrissat B."/>
            <person name="Grigoriev I.V."/>
            <person name="Hibbett D.S."/>
            <person name="Martin F."/>
        </authorList>
    </citation>
    <scope>NUCLEOTIDE SEQUENCE [LARGE SCALE GENOMIC DNA]</scope>
    <source>
        <strain evidence="2">MUT 4182</strain>
    </source>
</reference>
<gene>
    <name evidence="1" type="ORF">M407DRAFT_80296</name>
</gene>
<dbReference type="EMBL" id="KN823135">
    <property type="protein sequence ID" value="KIO21520.1"/>
    <property type="molecule type" value="Genomic_DNA"/>
</dbReference>
<dbReference type="InterPro" id="IPR052972">
    <property type="entry name" value="Sacsin_chaperone_reg"/>
</dbReference>
<protein>
    <submittedName>
        <fullName evidence="1">Uncharacterized protein</fullName>
    </submittedName>
</protein>
<evidence type="ECO:0000313" key="2">
    <source>
        <dbReference type="Proteomes" id="UP000054248"/>
    </source>
</evidence>
<proteinExistence type="predicted"/>
<sequence length="89" mass="9939">MSTEKLFPHVALALPIPPDGATSIPNFHGRLFTLLPLPIITNFPVHINAVLALTSSRQNLRNYLDVEAGSHEELLVEWNRVIFSELVPK</sequence>
<dbReference type="PANTHER" id="PTHR15600">
    <property type="entry name" value="SACSIN"/>
    <property type="match status" value="1"/>
</dbReference>
<dbReference type="Proteomes" id="UP000054248">
    <property type="component" value="Unassembled WGS sequence"/>
</dbReference>
<accession>A0A0C3Q0J3</accession>
<feature type="non-terminal residue" evidence="1">
    <location>
        <position position="89"/>
    </location>
</feature>
<reference evidence="1 2" key="1">
    <citation type="submission" date="2014-04" db="EMBL/GenBank/DDBJ databases">
        <authorList>
            <consortium name="DOE Joint Genome Institute"/>
            <person name="Kuo A."/>
            <person name="Girlanda M."/>
            <person name="Perotto S."/>
            <person name="Kohler A."/>
            <person name="Nagy L.G."/>
            <person name="Floudas D."/>
            <person name="Copeland A."/>
            <person name="Barry K.W."/>
            <person name="Cichocki N."/>
            <person name="Veneault-Fourrey C."/>
            <person name="LaButti K."/>
            <person name="Lindquist E.A."/>
            <person name="Lipzen A."/>
            <person name="Lundell T."/>
            <person name="Morin E."/>
            <person name="Murat C."/>
            <person name="Sun H."/>
            <person name="Tunlid A."/>
            <person name="Henrissat B."/>
            <person name="Grigoriev I.V."/>
            <person name="Hibbett D.S."/>
            <person name="Martin F."/>
            <person name="Nordberg H.P."/>
            <person name="Cantor M.N."/>
            <person name="Hua S.X."/>
        </authorList>
    </citation>
    <scope>NUCLEOTIDE SEQUENCE [LARGE SCALE GENOMIC DNA]</scope>
    <source>
        <strain evidence="1 2">MUT 4182</strain>
    </source>
</reference>
<dbReference type="PANTHER" id="PTHR15600:SF42">
    <property type="entry name" value="SACSIN"/>
    <property type="match status" value="1"/>
</dbReference>
<evidence type="ECO:0000313" key="1">
    <source>
        <dbReference type="EMBL" id="KIO21520.1"/>
    </source>
</evidence>
<dbReference type="AlphaFoldDB" id="A0A0C3Q0J3"/>
<organism evidence="1 2">
    <name type="scientific">Tulasnella calospora MUT 4182</name>
    <dbReference type="NCBI Taxonomy" id="1051891"/>
    <lineage>
        <taxon>Eukaryota</taxon>
        <taxon>Fungi</taxon>
        <taxon>Dikarya</taxon>
        <taxon>Basidiomycota</taxon>
        <taxon>Agaricomycotina</taxon>
        <taxon>Agaricomycetes</taxon>
        <taxon>Cantharellales</taxon>
        <taxon>Tulasnellaceae</taxon>
        <taxon>Tulasnella</taxon>
    </lineage>
</organism>
<keyword evidence="2" id="KW-1185">Reference proteome</keyword>
<name>A0A0C3Q0J3_9AGAM</name>
<dbReference type="STRING" id="1051891.A0A0C3Q0J3"/>